<dbReference type="PANTHER" id="PTHR30483">
    <property type="entry name" value="LEUCINE-SPECIFIC-BINDING PROTEIN"/>
    <property type="match status" value="1"/>
</dbReference>
<keyword evidence="3" id="KW-0029">Amino-acid transport</keyword>
<evidence type="ECO:0000259" key="5">
    <source>
        <dbReference type="Pfam" id="PF13458"/>
    </source>
</evidence>
<dbReference type="InterPro" id="IPR022478">
    <property type="entry name" value="ABC_transptr_sub-bd_PQQ"/>
</dbReference>
<dbReference type="InterPro" id="IPR028082">
    <property type="entry name" value="Peripla_BP_I"/>
</dbReference>
<dbReference type="PANTHER" id="PTHR30483:SF6">
    <property type="entry name" value="PERIPLASMIC BINDING PROTEIN OF ABC TRANSPORTER FOR NATURAL AMINO ACIDS"/>
    <property type="match status" value="1"/>
</dbReference>
<feature type="signal peptide" evidence="4">
    <location>
        <begin position="1"/>
        <end position="18"/>
    </location>
</feature>
<dbReference type="OrthoDB" id="5341635at2"/>
<dbReference type="STRING" id="282683.SAMN04488105_104102"/>
<protein>
    <submittedName>
        <fullName evidence="6">Amino acid/amide ABC transporter substrate-binding protein, HAAT family</fullName>
    </submittedName>
</protein>
<feature type="domain" description="Leucine-binding protein" evidence="5">
    <location>
        <begin position="84"/>
        <end position="199"/>
    </location>
</feature>
<feature type="chain" id="PRO_5011718253" evidence="4">
    <location>
        <begin position="19"/>
        <end position="388"/>
    </location>
</feature>
<organism evidence="6 7">
    <name type="scientific">Salipiger thiooxidans</name>
    <dbReference type="NCBI Taxonomy" id="282683"/>
    <lineage>
        <taxon>Bacteria</taxon>
        <taxon>Pseudomonadati</taxon>
        <taxon>Pseudomonadota</taxon>
        <taxon>Alphaproteobacteria</taxon>
        <taxon>Rhodobacterales</taxon>
        <taxon>Roseobacteraceae</taxon>
        <taxon>Salipiger</taxon>
    </lineage>
</organism>
<evidence type="ECO:0000313" key="7">
    <source>
        <dbReference type="Proteomes" id="UP000198994"/>
    </source>
</evidence>
<dbReference type="AlphaFoldDB" id="A0A1G7DAF2"/>
<dbReference type="RefSeq" id="WP_089957157.1">
    <property type="nucleotide sequence ID" value="NZ_FNAV01000004.1"/>
</dbReference>
<dbReference type="InterPro" id="IPR051010">
    <property type="entry name" value="BCAA_transport"/>
</dbReference>
<comment type="similarity">
    <text evidence="1">Belongs to the leucine-binding protein family.</text>
</comment>
<dbReference type="Proteomes" id="UP000198994">
    <property type="component" value="Unassembled WGS sequence"/>
</dbReference>
<evidence type="ECO:0000256" key="2">
    <source>
        <dbReference type="ARBA" id="ARBA00022729"/>
    </source>
</evidence>
<reference evidence="7" key="1">
    <citation type="submission" date="2016-10" db="EMBL/GenBank/DDBJ databases">
        <authorList>
            <person name="Varghese N."/>
            <person name="Submissions S."/>
        </authorList>
    </citation>
    <scope>NUCLEOTIDE SEQUENCE [LARGE SCALE GENOMIC DNA]</scope>
    <source>
        <strain evidence="7">DSM 10146</strain>
    </source>
</reference>
<dbReference type="InterPro" id="IPR028081">
    <property type="entry name" value="Leu-bd"/>
</dbReference>
<dbReference type="Pfam" id="PF13458">
    <property type="entry name" value="Peripla_BP_6"/>
    <property type="match status" value="1"/>
</dbReference>
<keyword evidence="7" id="KW-1185">Reference proteome</keyword>
<dbReference type="Gene3D" id="3.40.50.2300">
    <property type="match status" value="2"/>
</dbReference>
<dbReference type="GO" id="GO:0006865">
    <property type="term" value="P:amino acid transport"/>
    <property type="evidence" value="ECO:0007669"/>
    <property type="project" value="UniProtKB-KW"/>
</dbReference>
<dbReference type="NCBIfam" id="TIGR03863">
    <property type="entry name" value="PQQ_ABC_bind"/>
    <property type="match status" value="1"/>
</dbReference>
<keyword evidence="3" id="KW-0813">Transport</keyword>
<name>A0A1G7DAF2_9RHOB</name>
<gene>
    <name evidence="6" type="ORF">SAMN04488105_104102</name>
</gene>
<dbReference type="CDD" id="cd06268">
    <property type="entry name" value="PBP1_ABC_transporter_LIVBP-like"/>
    <property type="match status" value="1"/>
</dbReference>
<evidence type="ECO:0000313" key="6">
    <source>
        <dbReference type="EMBL" id="SDE48628.1"/>
    </source>
</evidence>
<evidence type="ECO:0000256" key="4">
    <source>
        <dbReference type="SAM" id="SignalP"/>
    </source>
</evidence>
<evidence type="ECO:0000256" key="3">
    <source>
        <dbReference type="ARBA" id="ARBA00022970"/>
    </source>
</evidence>
<evidence type="ECO:0000256" key="1">
    <source>
        <dbReference type="ARBA" id="ARBA00010062"/>
    </source>
</evidence>
<proteinExistence type="inferred from homology"/>
<dbReference type="SUPFAM" id="SSF53822">
    <property type="entry name" value="Periplasmic binding protein-like I"/>
    <property type="match status" value="1"/>
</dbReference>
<sequence length="388" mass="41873">MRVIGLAAALSLTLGAAAASETKVRIGYIGVEQPAPPVLSNLDPVPDDRALAGARLGLADNQTTGKFMGQEWVLSETLVPEGGDALAAARAALAATRVLVLDAPAETLTAIADLPEAEGALLFNATAPDAALRDGACRANLFHTLPSDAMRADALAQFLVQRRWTDVALISGAHPRDHAFAEALKASIAKFRLTLTGEKEWVFDADMRRNASAEVPLFTQQLGEHDVLLVADEIGDFGRYVVYNTWLPRPVAGSEELVPQAWSPVVEQWGAAQLQSRFEDQAHRDMTPEDYAAWAAIRTLGEAVTRTGSDDIAVLRDYILSDAFELAGFKGRPLSFRPWNGQLRQPIPIVTDRAVVATAPLEGFFHQGNELDTLGRDAPETTCRAFQE</sequence>
<dbReference type="EMBL" id="FNAV01000004">
    <property type="protein sequence ID" value="SDE48628.1"/>
    <property type="molecule type" value="Genomic_DNA"/>
</dbReference>
<keyword evidence="2 4" id="KW-0732">Signal</keyword>
<accession>A0A1G7DAF2</accession>